<proteinExistence type="predicted"/>
<feature type="domain" description="FlgD/Vpr Ig-like" evidence="1">
    <location>
        <begin position="2"/>
        <end position="61"/>
    </location>
</feature>
<reference evidence="2" key="1">
    <citation type="journal article" date="2014" name="Front. Microbiol.">
        <title>High frequency of phylogenetically diverse reductive dehalogenase-homologous genes in deep subseafloor sedimentary metagenomes.</title>
        <authorList>
            <person name="Kawai M."/>
            <person name="Futagami T."/>
            <person name="Toyoda A."/>
            <person name="Takaki Y."/>
            <person name="Nishi S."/>
            <person name="Hori S."/>
            <person name="Arai W."/>
            <person name="Tsubouchi T."/>
            <person name="Morono Y."/>
            <person name="Uchiyama I."/>
            <person name="Ito T."/>
            <person name="Fujiyama A."/>
            <person name="Inagaki F."/>
            <person name="Takami H."/>
        </authorList>
    </citation>
    <scope>NUCLEOTIDE SEQUENCE</scope>
    <source>
        <strain evidence="2">Expedition CK06-06</strain>
    </source>
</reference>
<name>X1KKF3_9ZZZZ</name>
<dbReference type="InterPro" id="IPR026444">
    <property type="entry name" value="Secre_tail"/>
</dbReference>
<organism evidence="2">
    <name type="scientific">marine sediment metagenome</name>
    <dbReference type="NCBI Taxonomy" id="412755"/>
    <lineage>
        <taxon>unclassified sequences</taxon>
        <taxon>metagenomes</taxon>
        <taxon>ecological metagenomes</taxon>
    </lineage>
</organism>
<dbReference type="InterPro" id="IPR025965">
    <property type="entry name" value="FlgD/Vpr_Ig-like"/>
</dbReference>
<evidence type="ECO:0000313" key="3">
    <source>
        <dbReference type="EMBL" id="GAH94071.1"/>
    </source>
</evidence>
<dbReference type="Pfam" id="PF13860">
    <property type="entry name" value="FlgD_ig"/>
    <property type="match status" value="1"/>
</dbReference>
<protein>
    <recommendedName>
        <fullName evidence="1">FlgD/Vpr Ig-like domain-containing protein</fullName>
    </recommendedName>
</protein>
<gene>
    <name evidence="2" type="ORF">S06H3_00709</name>
    <name evidence="3" type="ORF">S06H3_00711</name>
</gene>
<evidence type="ECO:0000313" key="2">
    <source>
        <dbReference type="EMBL" id="GAH94065.1"/>
    </source>
</evidence>
<dbReference type="AlphaFoldDB" id="X1KKF3"/>
<accession>X1KKF3</accession>
<dbReference type="EMBL" id="BARV01000143">
    <property type="protein sequence ID" value="GAH94065.1"/>
    <property type="molecule type" value="Genomic_DNA"/>
</dbReference>
<dbReference type="Gene3D" id="2.60.40.4070">
    <property type="match status" value="1"/>
</dbReference>
<sequence>MTTKSGRVLLKVYDRTGRLIRTLVERQVEPPGEKTVYWDGKDNNLRKVSSGIYFLRLVAENNIDTYKLILIH</sequence>
<dbReference type="NCBIfam" id="TIGR04183">
    <property type="entry name" value="Por_Secre_tail"/>
    <property type="match status" value="1"/>
</dbReference>
<evidence type="ECO:0000259" key="1">
    <source>
        <dbReference type="Pfam" id="PF13860"/>
    </source>
</evidence>
<comment type="caution">
    <text evidence="2">The sequence shown here is derived from an EMBL/GenBank/DDBJ whole genome shotgun (WGS) entry which is preliminary data.</text>
</comment>
<dbReference type="EMBL" id="BARV01000143">
    <property type="protein sequence ID" value="GAH94071.1"/>
    <property type="molecule type" value="Genomic_DNA"/>
</dbReference>